<proteinExistence type="predicted"/>
<accession>A0A0C5CC79</accession>
<dbReference type="PATRIC" id="fig|1582439.9.peg.1640"/>
<dbReference type="HOGENOM" id="CLU_005170_0_0_2"/>
<keyword evidence="2 5" id="KW-0812">Transmembrane</keyword>
<dbReference type="InterPro" id="IPR001898">
    <property type="entry name" value="SLC13A/DASS"/>
</dbReference>
<feature type="transmembrane region" description="Helical" evidence="5">
    <location>
        <begin position="407"/>
        <end position="427"/>
    </location>
</feature>
<organism evidence="6 7">
    <name type="scientific">Nitrosopumilus piranensis</name>
    <dbReference type="NCBI Taxonomy" id="1582439"/>
    <lineage>
        <taxon>Archaea</taxon>
        <taxon>Nitrososphaerota</taxon>
        <taxon>Nitrososphaeria</taxon>
        <taxon>Nitrosopumilales</taxon>
        <taxon>Nitrosopumilaceae</taxon>
        <taxon>Nitrosopumilus</taxon>
    </lineage>
</organism>
<dbReference type="Pfam" id="PF00939">
    <property type="entry name" value="Na_sulph_symp"/>
    <property type="match status" value="1"/>
</dbReference>
<dbReference type="RefSeq" id="WP_148703579.1">
    <property type="nucleotide sequence ID" value="NZ_CP010868.1"/>
</dbReference>
<feature type="transmembrane region" description="Helical" evidence="5">
    <location>
        <begin position="355"/>
        <end position="378"/>
    </location>
</feature>
<dbReference type="KEGG" id="nid:NPIRD3C_1590"/>
<evidence type="ECO:0000256" key="4">
    <source>
        <dbReference type="ARBA" id="ARBA00023136"/>
    </source>
</evidence>
<dbReference type="PANTHER" id="PTHR10283">
    <property type="entry name" value="SOLUTE CARRIER FAMILY 13 MEMBER"/>
    <property type="match status" value="1"/>
</dbReference>
<keyword evidence="4 5" id="KW-0472">Membrane</keyword>
<keyword evidence="7" id="KW-1185">Reference proteome</keyword>
<feature type="transmembrane region" description="Helical" evidence="5">
    <location>
        <begin position="210"/>
        <end position="232"/>
    </location>
</feature>
<evidence type="ECO:0000256" key="3">
    <source>
        <dbReference type="ARBA" id="ARBA00022989"/>
    </source>
</evidence>
<dbReference type="GO" id="GO:0005886">
    <property type="term" value="C:plasma membrane"/>
    <property type="evidence" value="ECO:0007669"/>
    <property type="project" value="TreeGrafter"/>
</dbReference>
<dbReference type="NCBIfam" id="TIGR00785">
    <property type="entry name" value="dass"/>
    <property type="match status" value="1"/>
</dbReference>
<reference evidence="7" key="1">
    <citation type="submission" date="2015-02" db="EMBL/GenBank/DDBJ databases">
        <title>Characterization of two novel Thaumarchaeota isolated from the Northern Adriatic Sea.</title>
        <authorList>
            <person name="Bayer B."/>
            <person name="Vojvoda J."/>
            <person name="Offre P."/>
            <person name="Srivastava A."/>
            <person name="Elisabeth N."/>
            <person name="Garcia J.A.L."/>
            <person name="Schleper C."/>
            <person name="Herndl G.J."/>
        </authorList>
    </citation>
    <scope>NUCLEOTIDE SEQUENCE [LARGE SCALE GENOMIC DNA]</scope>
    <source>
        <strain evidence="7">D3C</strain>
    </source>
</reference>
<sequence>MKFNLRRFGMGLGPLLFFLILFMPTPDGMSENAKSVLAISVWMIVWWITEAIPVYATALLPIGLIPVLGVLPVKQVAAEYMHPIIVLLLGMFMIALAIEKSGLHRKIAFELISVFGYSPKRILWGFMITTALLSTVVMSTTVVLILLPVAGIILTALTKTNFITTKFKIIFMLSISYASSIGSVATLIGAPPNLLYAATVMEMFAHKVTFAEWSLFGAPLAFSMLIICGFYMSRQIGKSNFETTSEIKNTLLLEKSQIGKITLEQKTVLVVLLVVLVLMFTIPLWQPDNSFITNSVIAILGGISLFVLPKTRSESLMNWAGIERLPYGLLFLLGGGFALSLAFVDSGLANWIAQYFAFVGNYPFEFVIVILVAMIMFLTNVKSNTATAAIFIPIVGTMALLNGWTPLPILFAITVATSFAFLLPMGTPPNALIYEKAQIPIKAMVKHGLVLNAMAIGLISAFTIFISTKFLF</sequence>
<keyword evidence="3 5" id="KW-1133">Transmembrane helix</keyword>
<dbReference type="Proteomes" id="UP000032027">
    <property type="component" value="Chromosome"/>
</dbReference>
<name>A0A0C5CC79_9ARCH</name>
<dbReference type="GeneID" id="41600695"/>
<dbReference type="GO" id="GO:1905039">
    <property type="term" value="P:carboxylic acid transmembrane transport"/>
    <property type="evidence" value="ECO:0007669"/>
    <property type="project" value="UniProtKB-ARBA"/>
</dbReference>
<dbReference type="EMBL" id="CP010868">
    <property type="protein sequence ID" value="AJM92802.1"/>
    <property type="molecule type" value="Genomic_DNA"/>
</dbReference>
<dbReference type="PANTHER" id="PTHR10283:SF82">
    <property type="entry name" value="SOLUTE CARRIER FAMILY 13 MEMBER 2"/>
    <property type="match status" value="1"/>
</dbReference>
<feature type="transmembrane region" description="Helical" evidence="5">
    <location>
        <begin position="385"/>
        <end position="401"/>
    </location>
</feature>
<evidence type="ECO:0000313" key="6">
    <source>
        <dbReference type="EMBL" id="AJM92802.1"/>
    </source>
</evidence>
<reference evidence="6 7" key="3">
    <citation type="journal article" date="2019" name="Int. J. Syst. Evol. Microbiol.">
        <title>Nitrosopumilus adriaticus sp. nov. and Nitrosopumilus piranensis sp. nov., two ammonia-oxidizing archaea from the Adriatic Sea and members of the class Nitrososphaeria.</title>
        <authorList>
            <person name="Bayer B."/>
            <person name="Vojvoda J."/>
            <person name="Reinthaler T."/>
            <person name="Reyes C."/>
            <person name="Pinto M."/>
            <person name="Herndl G.J."/>
        </authorList>
    </citation>
    <scope>NUCLEOTIDE SEQUENCE [LARGE SCALE GENOMIC DNA]</scope>
    <source>
        <strain evidence="6 7">D3C</strain>
    </source>
</reference>
<reference evidence="6 7" key="2">
    <citation type="journal article" date="2016" name="ISME J.">
        <title>Physiological and genomic characterization of two novel marine thaumarchaeal strains indicates niche differentiation.</title>
        <authorList>
            <person name="Bayer B."/>
            <person name="Vojvoda J."/>
            <person name="Offre P."/>
            <person name="Alves R.J."/>
            <person name="Elisabeth N.H."/>
            <person name="Garcia J.A."/>
            <person name="Volland J.M."/>
            <person name="Srivastava A."/>
            <person name="Schleper C."/>
            <person name="Herndl G.J."/>
        </authorList>
    </citation>
    <scope>NUCLEOTIDE SEQUENCE [LARGE SCALE GENOMIC DNA]</scope>
    <source>
        <strain evidence="6 7">D3C</strain>
    </source>
</reference>
<feature type="transmembrane region" description="Helical" evidence="5">
    <location>
        <begin position="169"/>
        <end position="190"/>
    </location>
</feature>
<protein>
    <submittedName>
        <fullName evidence="6">Anion transporter</fullName>
    </submittedName>
</protein>
<evidence type="ECO:0000256" key="2">
    <source>
        <dbReference type="ARBA" id="ARBA00022692"/>
    </source>
</evidence>
<feature type="transmembrane region" description="Helical" evidence="5">
    <location>
        <begin position="329"/>
        <end position="349"/>
    </location>
</feature>
<feature type="transmembrane region" description="Helical" evidence="5">
    <location>
        <begin position="448"/>
        <end position="466"/>
    </location>
</feature>
<evidence type="ECO:0000256" key="5">
    <source>
        <dbReference type="SAM" id="Phobius"/>
    </source>
</evidence>
<gene>
    <name evidence="6" type="ORF">NPIRD3C_1590</name>
</gene>
<feature type="transmembrane region" description="Helical" evidence="5">
    <location>
        <begin position="80"/>
        <end position="98"/>
    </location>
</feature>
<dbReference type="AlphaFoldDB" id="A0A0C5CC79"/>
<evidence type="ECO:0000256" key="1">
    <source>
        <dbReference type="ARBA" id="ARBA00004141"/>
    </source>
</evidence>
<feature type="transmembrane region" description="Helical" evidence="5">
    <location>
        <begin position="124"/>
        <end position="157"/>
    </location>
</feature>
<dbReference type="OrthoDB" id="19068at2157"/>
<feature type="transmembrane region" description="Helical" evidence="5">
    <location>
        <begin position="291"/>
        <end position="308"/>
    </location>
</feature>
<evidence type="ECO:0000313" key="7">
    <source>
        <dbReference type="Proteomes" id="UP000032027"/>
    </source>
</evidence>
<dbReference type="STRING" id="1582439.NPIRD3C_1590"/>
<comment type="subcellular location">
    <subcellularLocation>
        <location evidence="1">Membrane</location>
        <topology evidence="1">Multi-pass membrane protein</topology>
    </subcellularLocation>
</comment>
<feature type="transmembrane region" description="Helical" evidence="5">
    <location>
        <begin position="267"/>
        <end position="285"/>
    </location>
</feature>
<dbReference type="GO" id="GO:0008514">
    <property type="term" value="F:organic anion transmembrane transporter activity"/>
    <property type="evidence" value="ECO:0007669"/>
    <property type="project" value="UniProtKB-ARBA"/>
</dbReference>